<comment type="caution">
    <text evidence="2">The sequence shown here is derived from an EMBL/GenBank/DDBJ whole genome shotgun (WGS) entry which is preliminary data.</text>
</comment>
<evidence type="ECO:0000259" key="1">
    <source>
        <dbReference type="Pfam" id="PF06957"/>
    </source>
</evidence>
<accession>A0A1M2V479</accession>
<dbReference type="AlphaFoldDB" id="A0A1M2V479"/>
<dbReference type="Proteomes" id="UP000184267">
    <property type="component" value="Unassembled WGS sequence"/>
</dbReference>
<dbReference type="Pfam" id="PF06957">
    <property type="entry name" value="COPI_C"/>
    <property type="match status" value="1"/>
</dbReference>
<dbReference type="GO" id="GO:0016192">
    <property type="term" value="P:vesicle-mediated transport"/>
    <property type="evidence" value="ECO:0007669"/>
    <property type="project" value="InterPro"/>
</dbReference>
<name>A0A1M2V479_TRAPU</name>
<keyword evidence="3" id="KW-1185">Reference proteome</keyword>
<feature type="domain" description="Coatomer alpha subunit C-terminal" evidence="1">
    <location>
        <begin position="3"/>
        <end position="87"/>
    </location>
</feature>
<evidence type="ECO:0000313" key="3">
    <source>
        <dbReference type="Proteomes" id="UP000184267"/>
    </source>
</evidence>
<organism evidence="2 3">
    <name type="scientific">Trametes pubescens</name>
    <name type="common">White-rot fungus</name>
    <dbReference type="NCBI Taxonomy" id="154538"/>
    <lineage>
        <taxon>Eukaryota</taxon>
        <taxon>Fungi</taxon>
        <taxon>Dikarya</taxon>
        <taxon>Basidiomycota</taxon>
        <taxon>Agaricomycotina</taxon>
        <taxon>Agaricomycetes</taxon>
        <taxon>Polyporales</taxon>
        <taxon>Polyporaceae</taxon>
        <taxon>Trametes</taxon>
    </lineage>
</organism>
<protein>
    <recommendedName>
        <fullName evidence="1">Coatomer alpha subunit C-terminal domain-containing protein</fullName>
    </recommendedName>
</protein>
<evidence type="ECO:0000313" key="2">
    <source>
        <dbReference type="EMBL" id="OJT02353.1"/>
    </source>
</evidence>
<dbReference type="InterPro" id="IPR010714">
    <property type="entry name" value="Coatomer_asu_C"/>
</dbReference>
<dbReference type="GO" id="GO:0005198">
    <property type="term" value="F:structural molecule activity"/>
    <property type="evidence" value="ECO:0007669"/>
    <property type="project" value="InterPro"/>
</dbReference>
<dbReference type="EMBL" id="MNAD01001674">
    <property type="protein sequence ID" value="OJT02353.1"/>
    <property type="molecule type" value="Genomic_DNA"/>
</dbReference>
<dbReference type="GO" id="GO:0006886">
    <property type="term" value="P:intracellular protein transport"/>
    <property type="evidence" value="ECO:0007669"/>
    <property type="project" value="InterPro"/>
</dbReference>
<proteinExistence type="predicted"/>
<dbReference type="GO" id="GO:0030126">
    <property type="term" value="C:COPI vesicle coat"/>
    <property type="evidence" value="ECO:0007669"/>
    <property type="project" value="InterPro"/>
</dbReference>
<sequence>MSREDLLNVTLNITRRRVVQKSLNYVRRKLSAYFTSYKRQSAHPPYCTAPSAIGDFAKANNHATAAQLARRLLELDSDPKFAGQVSHAIGYRIFAASKDT</sequence>
<reference evidence="2 3" key="1">
    <citation type="submission" date="2016-10" db="EMBL/GenBank/DDBJ databases">
        <title>Genome sequence of the basidiomycete white-rot fungus Trametes pubescens.</title>
        <authorList>
            <person name="Makela M.R."/>
            <person name="Granchi Z."/>
            <person name="Peng M."/>
            <person name="De Vries R.P."/>
            <person name="Grigoriev I."/>
            <person name="Riley R."/>
            <person name="Hilden K."/>
        </authorList>
    </citation>
    <scope>NUCLEOTIDE SEQUENCE [LARGE SCALE GENOMIC DNA]</scope>
    <source>
        <strain evidence="2 3">FBCC735</strain>
    </source>
</reference>
<gene>
    <name evidence="2" type="ORF">TRAPUB_7136</name>
</gene>
<dbReference type="STRING" id="154538.A0A1M2V479"/>